<comment type="caution">
    <text evidence="5">The sequence shown here is derived from an EMBL/GenBank/DDBJ whole genome shotgun (WGS) entry which is preliminary data.</text>
</comment>
<dbReference type="GO" id="GO:0030001">
    <property type="term" value="P:metal ion transport"/>
    <property type="evidence" value="ECO:0007669"/>
    <property type="project" value="InterPro"/>
</dbReference>
<dbReference type="Gene3D" id="3.40.50.1980">
    <property type="entry name" value="Nitrogenase molybdenum iron protein domain"/>
    <property type="match status" value="2"/>
</dbReference>
<dbReference type="PROSITE" id="PS51257">
    <property type="entry name" value="PROKAR_LIPOPROTEIN"/>
    <property type="match status" value="1"/>
</dbReference>
<reference evidence="5" key="2">
    <citation type="submission" date="2020-09" db="EMBL/GenBank/DDBJ databases">
        <authorList>
            <person name="Sun Q."/>
            <person name="Ohkuma M."/>
        </authorList>
    </citation>
    <scope>NUCLEOTIDE SEQUENCE</scope>
    <source>
        <strain evidence="5">JCM 13064</strain>
    </source>
</reference>
<feature type="chain" id="PRO_5039585672" evidence="4">
    <location>
        <begin position="42"/>
        <end position="324"/>
    </location>
</feature>
<feature type="signal peptide" evidence="4">
    <location>
        <begin position="1"/>
        <end position="41"/>
    </location>
</feature>
<keyword evidence="3 4" id="KW-0732">Signal</keyword>
<name>A0A917RJE7_9ACTN</name>
<gene>
    <name evidence="5" type="ORF">GCM10007964_61540</name>
</gene>
<dbReference type="PANTHER" id="PTHR42953:SF3">
    <property type="entry name" value="HIGH-AFFINITY ZINC UPTAKE SYSTEM PROTEIN ZNUA"/>
    <property type="match status" value="1"/>
</dbReference>
<evidence type="ECO:0000256" key="2">
    <source>
        <dbReference type="ARBA" id="ARBA00022448"/>
    </source>
</evidence>
<evidence type="ECO:0000256" key="4">
    <source>
        <dbReference type="SAM" id="SignalP"/>
    </source>
</evidence>
<proteinExistence type="inferred from homology"/>
<dbReference type="InterPro" id="IPR050492">
    <property type="entry name" value="Bact_metal-bind_prot9"/>
</dbReference>
<dbReference type="GO" id="GO:0046872">
    <property type="term" value="F:metal ion binding"/>
    <property type="evidence" value="ECO:0007669"/>
    <property type="project" value="InterPro"/>
</dbReference>
<keyword evidence="2" id="KW-0813">Transport</keyword>
<protein>
    <submittedName>
        <fullName evidence="5">Zinc ABC transporter substrate-binding protein</fullName>
    </submittedName>
</protein>
<comment type="similarity">
    <text evidence="1">Belongs to the bacterial solute-binding protein 9 family.</text>
</comment>
<sequence>MMPFSSRYAHQARSARRSILTTATILLGGCALLAATACAPAGSASSQSGTAGKPAVLAAFYPLEWLSTKVAGPDATVTGLTRPGVEPHDLELTPRQIADIEQADLVVYLKGVQPAVDEAVEQYAADKAFDVASTVTTLTASAEGHEGEEAHEPVAYDPHLWLDPSRFATVATALGARLGQADAAHTAAYTGRAASTAGELNALDQELQQGLGTCARRTLVTSHTAFGYLADRYRLKQVGISGLDAEAEPAPARIAEVAGIARREKVTTIFTEELLSPKVSEVLAKEVGAATAVLNPIESRPPSGDYLSAARANLATLRTALECT</sequence>
<evidence type="ECO:0000313" key="5">
    <source>
        <dbReference type="EMBL" id="GGL11049.1"/>
    </source>
</evidence>
<dbReference type="EMBL" id="BMNT01000041">
    <property type="protein sequence ID" value="GGL11049.1"/>
    <property type="molecule type" value="Genomic_DNA"/>
</dbReference>
<accession>A0A917RJE7</accession>
<reference evidence="5" key="1">
    <citation type="journal article" date="2014" name="Int. J. Syst. Evol. Microbiol.">
        <title>Complete genome sequence of Corynebacterium casei LMG S-19264T (=DSM 44701T), isolated from a smear-ripened cheese.</title>
        <authorList>
            <consortium name="US DOE Joint Genome Institute (JGI-PGF)"/>
            <person name="Walter F."/>
            <person name="Albersmeier A."/>
            <person name="Kalinowski J."/>
            <person name="Ruckert C."/>
        </authorList>
    </citation>
    <scope>NUCLEOTIDE SEQUENCE</scope>
    <source>
        <strain evidence="5">JCM 13064</strain>
    </source>
</reference>
<dbReference type="SUPFAM" id="SSF53807">
    <property type="entry name" value="Helical backbone' metal receptor"/>
    <property type="match status" value="1"/>
</dbReference>
<organism evidence="5 6">
    <name type="scientific">Sphaerisporangium melleum</name>
    <dbReference type="NCBI Taxonomy" id="321316"/>
    <lineage>
        <taxon>Bacteria</taxon>
        <taxon>Bacillati</taxon>
        <taxon>Actinomycetota</taxon>
        <taxon>Actinomycetes</taxon>
        <taxon>Streptosporangiales</taxon>
        <taxon>Streptosporangiaceae</taxon>
        <taxon>Sphaerisporangium</taxon>
    </lineage>
</organism>
<evidence type="ECO:0000256" key="3">
    <source>
        <dbReference type="ARBA" id="ARBA00022729"/>
    </source>
</evidence>
<dbReference type="Proteomes" id="UP000645217">
    <property type="component" value="Unassembled WGS sequence"/>
</dbReference>
<dbReference type="InterPro" id="IPR006127">
    <property type="entry name" value="ZnuA-like"/>
</dbReference>
<dbReference type="AlphaFoldDB" id="A0A917RJE7"/>
<keyword evidence="6" id="KW-1185">Reference proteome</keyword>
<evidence type="ECO:0000313" key="6">
    <source>
        <dbReference type="Proteomes" id="UP000645217"/>
    </source>
</evidence>
<evidence type="ECO:0000256" key="1">
    <source>
        <dbReference type="ARBA" id="ARBA00011028"/>
    </source>
</evidence>
<dbReference type="PANTHER" id="PTHR42953">
    <property type="entry name" value="HIGH-AFFINITY ZINC UPTAKE SYSTEM PROTEIN ZNUA-RELATED"/>
    <property type="match status" value="1"/>
</dbReference>
<dbReference type="Pfam" id="PF01297">
    <property type="entry name" value="ZnuA"/>
    <property type="match status" value="1"/>
</dbReference>